<protein>
    <submittedName>
        <fullName evidence="2">GNAT family N-acetyltransferase</fullName>
    </submittedName>
</protein>
<reference evidence="2 3" key="1">
    <citation type="submission" date="2022-09" db="EMBL/GenBank/DDBJ databases">
        <authorList>
            <person name="Han X.L."/>
            <person name="Wang Q."/>
            <person name="Lu T."/>
        </authorList>
    </citation>
    <scope>NUCLEOTIDE SEQUENCE [LARGE SCALE GENOMIC DNA]</scope>
    <source>
        <strain evidence="2 3">WQ 127069</strain>
    </source>
</reference>
<evidence type="ECO:0000259" key="1">
    <source>
        <dbReference type="Pfam" id="PF00583"/>
    </source>
</evidence>
<name>A0ABT2UF22_9BACL</name>
<comment type="caution">
    <text evidence="2">The sequence shown here is derived from an EMBL/GenBank/DDBJ whole genome shotgun (WGS) entry which is preliminary data.</text>
</comment>
<evidence type="ECO:0000313" key="3">
    <source>
        <dbReference type="Proteomes" id="UP001652445"/>
    </source>
</evidence>
<dbReference type="Gene3D" id="3.40.630.30">
    <property type="match status" value="1"/>
</dbReference>
<sequence length="70" mass="8165">MQNILCAFKDKVPRPGKSPDAYYGYVTKVYTRPVFRNQGIGSQIHHAMENWSKENEVEFLILWPSSDNVY</sequence>
<dbReference type="InterPro" id="IPR000182">
    <property type="entry name" value="GNAT_dom"/>
</dbReference>
<dbReference type="SUPFAM" id="SSF55729">
    <property type="entry name" value="Acyl-CoA N-acyltransferases (Nat)"/>
    <property type="match status" value="1"/>
</dbReference>
<evidence type="ECO:0000313" key="2">
    <source>
        <dbReference type="EMBL" id="MCU6793243.1"/>
    </source>
</evidence>
<dbReference type="Proteomes" id="UP001652445">
    <property type="component" value="Unassembled WGS sequence"/>
</dbReference>
<accession>A0ABT2UF22</accession>
<dbReference type="CDD" id="cd04301">
    <property type="entry name" value="NAT_SF"/>
    <property type="match status" value="1"/>
</dbReference>
<dbReference type="RefSeq" id="WP_262684546.1">
    <property type="nucleotide sequence ID" value="NZ_JAOQIO010000039.1"/>
</dbReference>
<proteinExistence type="predicted"/>
<dbReference type="Pfam" id="PF00583">
    <property type="entry name" value="Acetyltransf_1"/>
    <property type="match status" value="1"/>
</dbReference>
<dbReference type="EMBL" id="JAOQIO010000039">
    <property type="protein sequence ID" value="MCU6793243.1"/>
    <property type="molecule type" value="Genomic_DNA"/>
</dbReference>
<gene>
    <name evidence="2" type="ORF">OB236_14070</name>
</gene>
<organism evidence="2 3">
    <name type="scientific">Paenibacillus baimaensis</name>
    <dbReference type="NCBI Taxonomy" id="2982185"/>
    <lineage>
        <taxon>Bacteria</taxon>
        <taxon>Bacillati</taxon>
        <taxon>Bacillota</taxon>
        <taxon>Bacilli</taxon>
        <taxon>Bacillales</taxon>
        <taxon>Paenibacillaceae</taxon>
        <taxon>Paenibacillus</taxon>
    </lineage>
</organism>
<feature type="domain" description="N-acetyltransferase" evidence="1">
    <location>
        <begin position="20"/>
        <end position="68"/>
    </location>
</feature>
<keyword evidence="3" id="KW-1185">Reference proteome</keyword>
<dbReference type="InterPro" id="IPR016181">
    <property type="entry name" value="Acyl_CoA_acyltransferase"/>
</dbReference>